<comment type="similarity">
    <text evidence="7">Belongs to the inorganic phosphate transporter (PiT) (TC 2.A.20) family.</text>
</comment>
<feature type="transmembrane region" description="Helical" evidence="7">
    <location>
        <begin position="79"/>
        <end position="101"/>
    </location>
</feature>
<feature type="transmembrane region" description="Helical" evidence="7">
    <location>
        <begin position="212"/>
        <end position="234"/>
    </location>
</feature>
<evidence type="ECO:0000256" key="4">
    <source>
        <dbReference type="ARBA" id="ARBA00022692"/>
    </source>
</evidence>
<evidence type="ECO:0000256" key="5">
    <source>
        <dbReference type="ARBA" id="ARBA00022989"/>
    </source>
</evidence>
<dbReference type="GeneID" id="7451000"/>
<accession>B8C8P7</accession>
<feature type="transmembrane region" description="Helical" evidence="7">
    <location>
        <begin position="137"/>
        <end position="161"/>
    </location>
</feature>
<dbReference type="GO" id="GO:0035435">
    <property type="term" value="P:phosphate ion transmembrane transport"/>
    <property type="evidence" value="ECO:0000318"/>
    <property type="project" value="GO_Central"/>
</dbReference>
<comment type="function">
    <text evidence="7">Sodium-phosphate symporter.</text>
</comment>
<organism evidence="8 9">
    <name type="scientific">Thalassiosira pseudonana</name>
    <name type="common">Marine diatom</name>
    <name type="synonym">Cyclotella nana</name>
    <dbReference type="NCBI Taxonomy" id="35128"/>
    <lineage>
        <taxon>Eukaryota</taxon>
        <taxon>Sar</taxon>
        <taxon>Stramenopiles</taxon>
        <taxon>Ochrophyta</taxon>
        <taxon>Bacillariophyta</taxon>
        <taxon>Coscinodiscophyceae</taxon>
        <taxon>Thalassiosirophycidae</taxon>
        <taxon>Thalassiosirales</taxon>
        <taxon>Thalassiosiraceae</taxon>
        <taxon>Thalassiosira</taxon>
    </lineage>
</organism>
<dbReference type="FunCoup" id="B8C8P7">
    <property type="interactions" value="50"/>
</dbReference>
<keyword evidence="2 7" id="KW-0813">Transport</keyword>
<keyword evidence="9" id="KW-1185">Reference proteome</keyword>
<evidence type="ECO:0000256" key="1">
    <source>
        <dbReference type="ARBA" id="ARBA00004141"/>
    </source>
</evidence>
<dbReference type="eggNOG" id="KOG2493">
    <property type="taxonomic scope" value="Eukaryota"/>
</dbReference>
<dbReference type="OMA" id="AYTYVFA"/>
<evidence type="ECO:0000256" key="3">
    <source>
        <dbReference type="ARBA" id="ARBA00022592"/>
    </source>
</evidence>
<keyword evidence="5 7" id="KW-1133">Transmembrane helix</keyword>
<dbReference type="Proteomes" id="UP000001449">
    <property type="component" value="Chromosome 9"/>
</dbReference>
<comment type="subcellular location">
    <subcellularLocation>
        <location evidence="1 7">Membrane</location>
        <topology evidence="1 7">Multi-pass membrane protein</topology>
    </subcellularLocation>
</comment>
<evidence type="ECO:0000256" key="7">
    <source>
        <dbReference type="RuleBase" id="RU363058"/>
    </source>
</evidence>
<dbReference type="KEGG" id="tps:THAPSDRAFT_36201"/>
<dbReference type="InParanoid" id="B8C8P7"/>
<dbReference type="PANTHER" id="PTHR11101:SF80">
    <property type="entry name" value="PHOSPHATE TRANSPORTER"/>
    <property type="match status" value="1"/>
</dbReference>
<feature type="transmembrane region" description="Helical" evidence="7">
    <location>
        <begin position="343"/>
        <end position="360"/>
    </location>
</feature>
<dbReference type="EMBL" id="CM000645">
    <property type="protein sequence ID" value="EED90521.1"/>
    <property type="molecule type" value="Genomic_DNA"/>
</dbReference>
<evidence type="ECO:0000256" key="2">
    <source>
        <dbReference type="ARBA" id="ARBA00022448"/>
    </source>
</evidence>
<name>B8C8P7_THAPS</name>
<dbReference type="RefSeq" id="XP_002292546.1">
    <property type="nucleotide sequence ID" value="XM_002292510.1"/>
</dbReference>
<evidence type="ECO:0000313" key="8">
    <source>
        <dbReference type="EMBL" id="EED90521.1"/>
    </source>
</evidence>
<dbReference type="Pfam" id="PF01384">
    <property type="entry name" value="PHO4"/>
    <property type="match status" value="1"/>
</dbReference>
<dbReference type="AlphaFoldDB" id="B8C8P7"/>
<feature type="transmembrane region" description="Helical" evidence="7">
    <location>
        <begin position="173"/>
        <end position="192"/>
    </location>
</feature>
<gene>
    <name evidence="8" type="ORF">THAPSDRAFT_36201</name>
</gene>
<dbReference type="InterPro" id="IPR001204">
    <property type="entry name" value="Phos_transporter"/>
</dbReference>
<sequence>WIAITGGIFGFVYTFGIGANDVANAFATSVASKSITLKQAVIIASICEFSGAMFLGASVTSTVRGKIFNTNLYTDEPEIVLLGMFTSLVTASFMMLVATYFGLPVSTTHTVIGCIIGFTISAKGFDSVNWDETKNIFISWVASPLLSGVIGFIIFGLIRFFILLSEHPFRRGYYTFSFILFVTIGIDIFFIFNKGYNFTHFQESVYDNRWVIPTSFGVGALIGLLWIWPVGPFVKRRMQFVRDEREAAAATNERIDASVKEIGDQLSGSFRKRSKKHKKKKILVRFAEATYRQDLEQQCFQDKATKDVWEHAEQYDEEVEQMYTYVQAFTAALSSFAHGANDVANAIAPLAAVIYIYRFGELDSEAPVNKWILAYGGLGIVLGLLLYGYKVMKTIGYQLTVTSPTRGSSAGLASSLVVATASYIGIPVSTTQCIVGAVSGVGLVEGKNNVQWWQLAKVCVSWIVIFFVSVLLSAGLFCLCAYSPSLAT</sequence>
<protein>
    <recommendedName>
        <fullName evidence="7">Phosphate transporter</fullName>
    </recommendedName>
</protein>
<dbReference type="GO" id="GO:0005315">
    <property type="term" value="F:phosphate transmembrane transporter activity"/>
    <property type="evidence" value="ECO:0000318"/>
    <property type="project" value="GO_Central"/>
</dbReference>
<reference evidence="8 9" key="1">
    <citation type="journal article" date="2004" name="Science">
        <title>The genome of the diatom Thalassiosira pseudonana: ecology, evolution, and metabolism.</title>
        <authorList>
            <person name="Armbrust E.V."/>
            <person name="Berges J.A."/>
            <person name="Bowler C."/>
            <person name="Green B.R."/>
            <person name="Martinez D."/>
            <person name="Putnam N.H."/>
            <person name="Zhou S."/>
            <person name="Allen A.E."/>
            <person name="Apt K.E."/>
            <person name="Bechner M."/>
            <person name="Brzezinski M.A."/>
            <person name="Chaal B.K."/>
            <person name="Chiovitti A."/>
            <person name="Davis A.K."/>
            <person name="Demarest M.S."/>
            <person name="Detter J.C."/>
            <person name="Glavina T."/>
            <person name="Goodstein D."/>
            <person name="Hadi M.Z."/>
            <person name="Hellsten U."/>
            <person name="Hildebrand M."/>
            <person name="Jenkins B.D."/>
            <person name="Jurka J."/>
            <person name="Kapitonov V.V."/>
            <person name="Kroger N."/>
            <person name="Lau W.W."/>
            <person name="Lane T.W."/>
            <person name="Larimer F.W."/>
            <person name="Lippmeier J.C."/>
            <person name="Lucas S."/>
            <person name="Medina M."/>
            <person name="Montsant A."/>
            <person name="Obornik M."/>
            <person name="Parker M.S."/>
            <person name="Palenik B."/>
            <person name="Pazour G.J."/>
            <person name="Richardson P.M."/>
            <person name="Rynearson T.A."/>
            <person name="Saito M.A."/>
            <person name="Schwartz D.C."/>
            <person name="Thamatrakoln K."/>
            <person name="Valentin K."/>
            <person name="Vardi A."/>
            <person name="Wilkerson F.P."/>
            <person name="Rokhsar D.S."/>
        </authorList>
    </citation>
    <scope>NUCLEOTIDE SEQUENCE [LARGE SCALE GENOMIC DNA]</scope>
    <source>
        <strain evidence="8 9">CCMP1335</strain>
    </source>
</reference>
<reference evidence="8 9" key="2">
    <citation type="journal article" date="2008" name="Nature">
        <title>The Phaeodactylum genome reveals the evolutionary history of diatom genomes.</title>
        <authorList>
            <person name="Bowler C."/>
            <person name="Allen A.E."/>
            <person name="Badger J.H."/>
            <person name="Grimwood J."/>
            <person name="Jabbari K."/>
            <person name="Kuo A."/>
            <person name="Maheswari U."/>
            <person name="Martens C."/>
            <person name="Maumus F."/>
            <person name="Otillar R.P."/>
            <person name="Rayko E."/>
            <person name="Salamov A."/>
            <person name="Vandepoele K."/>
            <person name="Beszteri B."/>
            <person name="Gruber A."/>
            <person name="Heijde M."/>
            <person name="Katinka M."/>
            <person name="Mock T."/>
            <person name="Valentin K."/>
            <person name="Verret F."/>
            <person name="Berges J.A."/>
            <person name="Brownlee C."/>
            <person name="Cadoret J.P."/>
            <person name="Chiovitti A."/>
            <person name="Choi C.J."/>
            <person name="Coesel S."/>
            <person name="De Martino A."/>
            <person name="Detter J.C."/>
            <person name="Durkin C."/>
            <person name="Falciatore A."/>
            <person name="Fournet J."/>
            <person name="Haruta M."/>
            <person name="Huysman M.J."/>
            <person name="Jenkins B.D."/>
            <person name="Jiroutova K."/>
            <person name="Jorgensen R.E."/>
            <person name="Joubert Y."/>
            <person name="Kaplan A."/>
            <person name="Kroger N."/>
            <person name="Kroth P.G."/>
            <person name="La Roche J."/>
            <person name="Lindquist E."/>
            <person name="Lommer M."/>
            <person name="Martin-Jezequel V."/>
            <person name="Lopez P.J."/>
            <person name="Lucas S."/>
            <person name="Mangogna M."/>
            <person name="McGinnis K."/>
            <person name="Medlin L.K."/>
            <person name="Montsant A."/>
            <person name="Oudot-Le Secq M.P."/>
            <person name="Napoli C."/>
            <person name="Obornik M."/>
            <person name="Parker M.S."/>
            <person name="Petit J.L."/>
            <person name="Porcel B.M."/>
            <person name="Poulsen N."/>
            <person name="Robison M."/>
            <person name="Rychlewski L."/>
            <person name="Rynearson T.A."/>
            <person name="Schmutz J."/>
            <person name="Shapiro H."/>
            <person name="Siaut M."/>
            <person name="Stanley M."/>
            <person name="Sussman M.R."/>
            <person name="Taylor A.R."/>
            <person name="Vardi A."/>
            <person name="von Dassow P."/>
            <person name="Vyverman W."/>
            <person name="Willis A."/>
            <person name="Wyrwicz L.S."/>
            <person name="Rokhsar D.S."/>
            <person name="Weissenbach J."/>
            <person name="Armbrust E.V."/>
            <person name="Green B.R."/>
            <person name="Van de Peer Y."/>
            <person name="Grigoriev I.V."/>
        </authorList>
    </citation>
    <scope>NUCLEOTIDE SEQUENCE [LARGE SCALE GENOMIC DNA]</scope>
    <source>
        <strain evidence="8 9">CCMP1335</strain>
    </source>
</reference>
<keyword evidence="4 7" id="KW-0812">Transmembrane</keyword>
<dbReference type="PaxDb" id="35128-Thaps36201"/>
<feature type="transmembrane region" description="Helical" evidence="7">
    <location>
        <begin position="372"/>
        <end position="389"/>
    </location>
</feature>
<feature type="transmembrane region" description="Helical" evidence="7">
    <location>
        <begin position="410"/>
        <end position="440"/>
    </location>
</feature>
<feature type="transmembrane region" description="Helical" evidence="7">
    <location>
        <begin position="40"/>
        <end position="59"/>
    </location>
</feature>
<keyword evidence="6 7" id="KW-0472">Membrane</keyword>
<keyword evidence="3 7" id="KW-0592">Phosphate transport</keyword>
<evidence type="ECO:0000256" key="6">
    <source>
        <dbReference type="ARBA" id="ARBA00023136"/>
    </source>
</evidence>
<feature type="non-terminal residue" evidence="8">
    <location>
        <position position="488"/>
    </location>
</feature>
<dbReference type="STRING" id="35128.B8C8P7"/>
<dbReference type="GO" id="GO:0016020">
    <property type="term" value="C:membrane"/>
    <property type="evidence" value="ECO:0007669"/>
    <property type="project" value="UniProtKB-SubCell"/>
</dbReference>
<evidence type="ECO:0000313" key="9">
    <source>
        <dbReference type="Proteomes" id="UP000001449"/>
    </source>
</evidence>
<proteinExistence type="inferred from homology"/>
<feature type="transmembrane region" description="Helical" evidence="7">
    <location>
        <begin position="460"/>
        <end position="482"/>
    </location>
</feature>
<dbReference type="HOGENOM" id="CLU_015355_3_3_1"/>
<dbReference type="PANTHER" id="PTHR11101">
    <property type="entry name" value="PHOSPHATE TRANSPORTER"/>
    <property type="match status" value="1"/>
</dbReference>